<reference evidence="2" key="2">
    <citation type="submission" date="2022-06" db="UniProtKB">
        <authorList>
            <consortium name="EnsemblMetazoa"/>
        </authorList>
    </citation>
    <scope>IDENTIFICATION</scope>
    <source>
        <strain evidence="2">DF5081</strain>
    </source>
</reference>
<evidence type="ECO:0000256" key="1">
    <source>
        <dbReference type="SAM" id="MobiDB-lite"/>
    </source>
</evidence>
<dbReference type="EnsemblMetazoa" id="CJA33285.1">
    <property type="protein sequence ID" value="CJA33285.1"/>
    <property type="gene ID" value="WBGene00209132"/>
</dbReference>
<evidence type="ECO:0000313" key="2">
    <source>
        <dbReference type="EnsemblMetazoa" id="CJA33285.1"/>
    </source>
</evidence>
<protein>
    <submittedName>
        <fullName evidence="2">Uncharacterized protein</fullName>
    </submittedName>
</protein>
<dbReference type="Proteomes" id="UP000005237">
    <property type="component" value="Unassembled WGS sequence"/>
</dbReference>
<name>A0A8R1ICI6_CAEJA</name>
<accession>A0A8R1ICI6</accession>
<dbReference type="AlphaFoldDB" id="A0A8R1ICI6"/>
<sequence length="92" mass="10584">LLNRRQSIDSTDDTLPKMDNDDDVDVNEISKFLLQTPIPPLFHFTNFGFSDETLSFGAARSKKYRISNDEEADTPSKVKLFTSYKDMVNQYV</sequence>
<organism evidence="2 3">
    <name type="scientific">Caenorhabditis japonica</name>
    <dbReference type="NCBI Taxonomy" id="281687"/>
    <lineage>
        <taxon>Eukaryota</taxon>
        <taxon>Metazoa</taxon>
        <taxon>Ecdysozoa</taxon>
        <taxon>Nematoda</taxon>
        <taxon>Chromadorea</taxon>
        <taxon>Rhabditida</taxon>
        <taxon>Rhabditina</taxon>
        <taxon>Rhabditomorpha</taxon>
        <taxon>Rhabditoidea</taxon>
        <taxon>Rhabditidae</taxon>
        <taxon>Peloderinae</taxon>
        <taxon>Caenorhabditis</taxon>
    </lineage>
</organism>
<evidence type="ECO:0000313" key="3">
    <source>
        <dbReference type="Proteomes" id="UP000005237"/>
    </source>
</evidence>
<reference evidence="3" key="1">
    <citation type="submission" date="2010-08" db="EMBL/GenBank/DDBJ databases">
        <authorList>
            <consortium name="Caenorhabditis japonica Sequencing Consortium"/>
            <person name="Wilson R.K."/>
        </authorList>
    </citation>
    <scope>NUCLEOTIDE SEQUENCE [LARGE SCALE GENOMIC DNA]</scope>
    <source>
        <strain evidence="3">DF5081</strain>
    </source>
</reference>
<feature type="region of interest" description="Disordered" evidence="1">
    <location>
        <begin position="1"/>
        <end position="20"/>
    </location>
</feature>
<proteinExistence type="predicted"/>
<keyword evidence="3" id="KW-1185">Reference proteome</keyword>